<reference evidence="2 3" key="1">
    <citation type="submission" date="2020-08" db="EMBL/GenBank/DDBJ databases">
        <title>Genomic Encyclopedia of Type Strains, Phase IV (KMG-V): Genome sequencing to study the core and pangenomes of soil and plant-associated prokaryotes.</title>
        <authorList>
            <person name="Whitman W."/>
        </authorList>
    </citation>
    <scope>NUCLEOTIDE SEQUENCE [LARGE SCALE GENOMIC DNA]</scope>
    <source>
        <strain evidence="2 3">X5P2</strain>
    </source>
</reference>
<feature type="transmembrane region" description="Helical" evidence="1">
    <location>
        <begin position="119"/>
        <end position="146"/>
    </location>
</feature>
<keyword evidence="1" id="KW-0472">Membrane</keyword>
<feature type="transmembrane region" description="Helical" evidence="1">
    <location>
        <begin position="192"/>
        <end position="219"/>
    </location>
</feature>
<evidence type="ECO:0000313" key="2">
    <source>
        <dbReference type="EMBL" id="MBB5326984.1"/>
    </source>
</evidence>
<keyword evidence="3" id="KW-1185">Reference proteome</keyword>
<proteinExistence type="predicted"/>
<evidence type="ECO:0000313" key="3">
    <source>
        <dbReference type="Proteomes" id="UP000535182"/>
    </source>
</evidence>
<keyword evidence="1" id="KW-0812">Transmembrane</keyword>
<protein>
    <recommendedName>
        <fullName evidence="4">Zinc ribbon domain-containing protein</fullName>
    </recommendedName>
</protein>
<evidence type="ECO:0000256" key="1">
    <source>
        <dbReference type="SAM" id="Phobius"/>
    </source>
</evidence>
<name>A0A9X0QAW9_9BACT</name>
<sequence>MHQYCHRCGGELSASVGESPFCPHCGSPQIYLQDYEEQNNGAEGSTTGAAPPPSPQQVEWKTAIRCALLVAGVAAVLSVVSAKVQLVSPISWLWTISGSMITLALYQKRRPLAWMDAGVGARIGVVVGLALVSCLAVAMAGAGLVARYGLHSMAGFDAELTQTLHAQIEKAAATAPEPPEMLRFLYSPEVRAGIMLAGFAMVSGVLLVLSTVGGALGGFMRMRRKVSA</sequence>
<dbReference type="EMBL" id="JACHEB010000001">
    <property type="protein sequence ID" value="MBB5326984.1"/>
    <property type="molecule type" value="Genomic_DNA"/>
</dbReference>
<keyword evidence="1" id="KW-1133">Transmembrane helix</keyword>
<gene>
    <name evidence="2" type="ORF">HDF14_000578</name>
</gene>
<dbReference type="AlphaFoldDB" id="A0A9X0QAW9"/>
<feature type="transmembrane region" description="Helical" evidence="1">
    <location>
        <begin position="90"/>
        <end position="107"/>
    </location>
</feature>
<dbReference type="Proteomes" id="UP000535182">
    <property type="component" value="Unassembled WGS sequence"/>
</dbReference>
<evidence type="ECO:0008006" key="4">
    <source>
        <dbReference type="Google" id="ProtNLM"/>
    </source>
</evidence>
<accession>A0A9X0QAW9</accession>
<dbReference type="RefSeq" id="WP_183973289.1">
    <property type="nucleotide sequence ID" value="NZ_JACHEB010000001.1"/>
</dbReference>
<organism evidence="2 3">
    <name type="scientific">Tunturiibacter gelidiferens</name>
    <dbReference type="NCBI Taxonomy" id="3069689"/>
    <lineage>
        <taxon>Bacteria</taxon>
        <taxon>Pseudomonadati</taxon>
        <taxon>Acidobacteriota</taxon>
        <taxon>Terriglobia</taxon>
        <taxon>Terriglobales</taxon>
        <taxon>Acidobacteriaceae</taxon>
        <taxon>Tunturiibacter</taxon>
    </lineage>
</organism>
<comment type="caution">
    <text evidence="2">The sequence shown here is derived from an EMBL/GenBank/DDBJ whole genome shotgun (WGS) entry which is preliminary data.</text>
</comment>
<feature type="transmembrane region" description="Helical" evidence="1">
    <location>
        <begin position="66"/>
        <end position="84"/>
    </location>
</feature>